<dbReference type="InterPro" id="IPR051796">
    <property type="entry name" value="ISF_SsuE-like"/>
</dbReference>
<proteinExistence type="predicted"/>
<evidence type="ECO:0000256" key="1">
    <source>
        <dbReference type="ARBA" id="ARBA00022630"/>
    </source>
</evidence>
<comment type="caution">
    <text evidence="4">The sequence shown here is derived from an EMBL/GenBank/DDBJ whole genome shotgun (WGS) entry which is preliminary data.</text>
</comment>
<keyword evidence="2" id="KW-0288">FMN</keyword>
<dbReference type="PANTHER" id="PTHR43278">
    <property type="entry name" value="NAD(P)H-DEPENDENT FMN-CONTAINING OXIDOREDUCTASE YWQN-RELATED"/>
    <property type="match status" value="1"/>
</dbReference>
<accession>A0A8J6J9C2</accession>
<keyword evidence="5" id="KW-1185">Reference proteome</keyword>
<dbReference type="InterPro" id="IPR005025">
    <property type="entry name" value="FMN_Rdtase-like_dom"/>
</dbReference>
<dbReference type="SUPFAM" id="SSF52218">
    <property type="entry name" value="Flavoproteins"/>
    <property type="match status" value="1"/>
</dbReference>
<evidence type="ECO:0000313" key="5">
    <source>
        <dbReference type="Proteomes" id="UP000628736"/>
    </source>
</evidence>
<evidence type="ECO:0000259" key="3">
    <source>
        <dbReference type="Pfam" id="PF03358"/>
    </source>
</evidence>
<dbReference type="PANTHER" id="PTHR43278:SF4">
    <property type="entry name" value="NAD(P)H-DEPENDENT FMN-CONTAINING OXIDOREDUCTASE YWQN-RELATED"/>
    <property type="match status" value="1"/>
</dbReference>
<reference evidence="4" key="1">
    <citation type="submission" date="2020-08" db="EMBL/GenBank/DDBJ databases">
        <title>Genome public.</title>
        <authorList>
            <person name="Liu C."/>
            <person name="Sun Q."/>
        </authorList>
    </citation>
    <scope>NUCLEOTIDE SEQUENCE</scope>
    <source>
        <strain evidence="4">NSJ-23</strain>
    </source>
</reference>
<dbReference type="AlphaFoldDB" id="A0A8J6J9C2"/>
<dbReference type="Proteomes" id="UP000628736">
    <property type="component" value="Unassembled WGS sequence"/>
</dbReference>
<dbReference type="RefSeq" id="WP_186852505.1">
    <property type="nucleotide sequence ID" value="NZ_JACOPO010000003.1"/>
</dbReference>
<dbReference type="GO" id="GO:0016491">
    <property type="term" value="F:oxidoreductase activity"/>
    <property type="evidence" value="ECO:0007669"/>
    <property type="project" value="InterPro"/>
</dbReference>
<keyword evidence="1" id="KW-0285">Flavoprotein</keyword>
<gene>
    <name evidence="4" type="ORF">H8S11_05745</name>
</gene>
<dbReference type="EMBL" id="JACOPO010000003">
    <property type="protein sequence ID" value="MBC5722308.1"/>
    <property type="molecule type" value="Genomic_DNA"/>
</dbReference>
<sequence length="197" mass="22048">MKFTILMGSPRSQGNTAALLAPFLEECRFLGIQTQCIHLYDKKVGPCLGCMACQDVPDSLGCVQKDDFAQIFQEMEDCDVIVLATPVYAFFCTAPMKALLDRAIYAGNKNYGRTKGAALLNGKRVASIVTCGYRPDRGADLWEEGLRRWCKHGKAEYLGMFCRRDLGKSVPFMDEEKESGVRDFAQAIYLSIRMEEV</sequence>
<feature type="domain" description="NADPH-dependent FMN reductase-like" evidence="3">
    <location>
        <begin position="1"/>
        <end position="133"/>
    </location>
</feature>
<name>A0A8J6J9C2_9FIRM</name>
<dbReference type="Pfam" id="PF03358">
    <property type="entry name" value="FMN_red"/>
    <property type="match status" value="1"/>
</dbReference>
<dbReference type="Gene3D" id="3.40.50.360">
    <property type="match status" value="1"/>
</dbReference>
<evidence type="ECO:0000256" key="2">
    <source>
        <dbReference type="ARBA" id="ARBA00022643"/>
    </source>
</evidence>
<organism evidence="4 5">
    <name type="scientific">Flintibacter hominis</name>
    <dbReference type="NCBI Taxonomy" id="2763048"/>
    <lineage>
        <taxon>Bacteria</taxon>
        <taxon>Bacillati</taxon>
        <taxon>Bacillota</taxon>
        <taxon>Clostridia</taxon>
        <taxon>Eubacteriales</taxon>
        <taxon>Flintibacter</taxon>
    </lineage>
</organism>
<protein>
    <submittedName>
        <fullName evidence="4">Flavodoxin family protein</fullName>
    </submittedName>
</protein>
<evidence type="ECO:0000313" key="4">
    <source>
        <dbReference type="EMBL" id="MBC5722308.1"/>
    </source>
</evidence>
<dbReference type="InterPro" id="IPR029039">
    <property type="entry name" value="Flavoprotein-like_sf"/>
</dbReference>